<feature type="region of interest" description="Disordered" evidence="1">
    <location>
        <begin position="32"/>
        <end position="59"/>
    </location>
</feature>
<accession>A0A0F9FVP3</accession>
<feature type="compositionally biased region" description="Polar residues" evidence="1">
    <location>
        <begin position="41"/>
        <end position="59"/>
    </location>
</feature>
<evidence type="ECO:0000313" key="2">
    <source>
        <dbReference type="EMBL" id="KKL90353.1"/>
    </source>
</evidence>
<evidence type="ECO:0000256" key="1">
    <source>
        <dbReference type="SAM" id="MobiDB-lite"/>
    </source>
</evidence>
<dbReference type="AlphaFoldDB" id="A0A0F9FVP3"/>
<dbReference type="EMBL" id="LAZR01020028">
    <property type="protein sequence ID" value="KKL90353.1"/>
    <property type="molecule type" value="Genomic_DNA"/>
</dbReference>
<organism evidence="2">
    <name type="scientific">marine sediment metagenome</name>
    <dbReference type="NCBI Taxonomy" id="412755"/>
    <lineage>
        <taxon>unclassified sequences</taxon>
        <taxon>metagenomes</taxon>
        <taxon>ecological metagenomes</taxon>
    </lineage>
</organism>
<reference evidence="2" key="1">
    <citation type="journal article" date="2015" name="Nature">
        <title>Complex archaea that bridge the gap between prokaryotes and eukaryotes.</title>
        <authorList>
            <person name="Spang A."/>
            <person name="Saw J.H."/>
            <person name="Jorgensen S.L."/>
            <person name="Zaremba-Niedzwiedzka K."/>
            <person name="Martijn J."/>
            <person name="Lind A.E."/>
            <person name="van Eijk R."/>
            <person name="Schleper C."/>
            <person name="Guy L."/>
            <person name="Ettema T.J."/>
        </authorList>
    </citation>
    <scope>NUCLEOTIDE SEQUENCE</scope>
</reference>
<sequence length="59" mass="6704">MTRTIRGTWRDDGSFVGFDYEHQHWFDTAETANRDPAYPQGSASNPVAFISTQDNIIPD</sequence>
<name>A0A0F9FVP3_9ZZZZ</name>
<gene>
    <name evidence="2" type="ORF">LCGC14_1905520</name>
</gene>
<proteinExistence type="predicted"/>
<protein>
    <submittedName>
        <fullName evidence="2">Uncharacterized protein</fullName>
    </submittedName>
</protein>
<comment type="caution">
    <text evidence="2">The sequence shown here is derived from an EMBL/GenBank/DDBJ whole genome shotgun (WGS) entry which is preliminary data.</text>
</comment>